<sequence length="405" mass="43910">MQQATRRQVLGLLGVGSAAVGAFLDPSRFGVDASLSASVPPGRWPMAGRTPQRSGYQPTSDGPTTDPTVAWEQTVGSGYGFLVASEDTVYVSTDRVSAYAAEDGARRWSQSLPANRTPEEVALWRDRLYVCSTGSAECEIADDCGREHKELYALDAATGAIRWARSGISSVLSVAGATVICGGDEETIGLDAETGGREWQRRCWRPTLVVEDTLACKRYDEGFHEIIAGIDPHSGQEKWRHTDHIWGGAHRPRVVAARGDFIYGTTDDYVFKALDTATETLAWSVDLKFNNIAQVATDGECVYLKDRDSLTNPGAVRLLALDAETGDKQWEQTIEQAGHWGLVLTESALYVPVRGGMLVVDPDSGDDLGRSQPAGENLPRTVIAAGGQVYSFTNHEDEATLYAHR</sequence>
<dbReference type="InterPro" id="IPR002372">
    <property type="entry name" value="PQQ_rpt_dom"/>
</dbReference>
<dbReference type="SUPFAM" id="SSF50998">
    <property type="entry name" value="Quinoprotein alcohol dehydrogenase-like"/>
    <property type="match status" value="1"/>
</dbReference>
<protein>
    <recommendedName>
        <fullName evidence="2">Pyrrolo-quinoline quinone repeat domain-containing protein</fullName>
    </recommendedName>
</protein>
<dbReference type="PANTHER" id="PTHR34512">
    <property type="entry name" value="CELL SURFACE PROTEIN"/>
    <property type="match status" value="1"/>
</dbReference>
<dbReference type="AlphaFoldDB" id="A0A4D6HDM7"/>
<name>A0A4D6HDM7_9EURY</name>
<dbReference type="InterPro" id="IPR018391">
    <property type="entry name" value="PQQ_b-propeller_rpt"/>
</dbReference>
<feature type="domain" description="Pyrrolo-quinoline quinone repeat" evidence="2">
    <location>
        <begin position="95"/>
        <end position="202"/>
    </location>
</feature>
<gene>
    <name evidence="3" type="ORF">DV733_12935</name>
</gene>
<dbReference type="STRING" id="1457250.GCA_000755225_01444"/>
<proteinExistence type="predicted"/>
<keyword evidence="4" id="KW-1185">Reference proteome</keyword>
<evidence type="ECO:0000313" key="4">
    <source>
        <dbReference type="Proteomes" id="UP000296706"/>
    </source>
</evidence>
<dbReference type="OrthoDB" id="136681at2157"/>
<dbReference type="SMART" id="SM00564">
    <property type="entry name" value="PQQ"/>
    <property type="match status" value="4"/>
</dbReference>
<dbReference type="InterPro" id="IPR011047">
    <property type="entry name" value="Quinoprotein_ADH-like_sf"/>
</dbReference>
<dbReference type="KEGG" id="hsn:DV733_12935"/>
<dbReference type="Pfam" id="PF13360">
    <property type="entry name" value="PQQ_2"/>
    <property type="match status" value="2"/>
</dbReference>
<feature type="region of interest" description="Disordered" evidence="1">
    <location>
        <begin position="40"/>
        <end position="66"/>
    </location>
</feature>
<reference evidence="3 4" key="1">
    <citation type="journal article" date="2019" name="Nat. Commun.">
        <title>A new type of DNA phosphorothioation-based antiviral system in archaea.</title>
        <authorList>
            <person name="Xiong L."/>
            <person name="Liu S."/>
            <person name="Chen S."/>
            <person name="Xiao Y."/>
            <person name="Zhu B."/>
            <person name="Gao Y."/>
            <person name="Zhang Y."/>
            <person name="Chen B."/>
            <person name="Luo J."/>
            <person name="Deng Z."/>
            <person name="Chen X."/>
            <person name="Wang L."/>
            <person name="Chen S."/>
        </authorList>
    </citation>
    <scope>NUCLEOTIDE SEQUENCE [LARGE SCALE GENOMIC DNA]</scope>
    <source>
        <strain evidence="3 4">CBA1105</strain>
    </source>
</reference>
<dbReference type="InterPro" id="IPR015943">
    <property type="entry name" value="WD40/YVTN_repeat-like_dom_sf"/>
</dbReference>
<dbReference type="Proteomes" id="UP000296706">
    <property type="component" value="Chromosome"/>
</dbReference>
<dbReference type="RefSeq" id="WP_049992401.1">
    <property type="nucleotide sequence ID" value="NZ_CP031310.1"/>
</dbReference>
<dbReference type="PANTHER" id="PTHR34512:SF30">
    <property type="entry name" value="OUTER MEMBRANE PROTEIN ASSEMBLY FACTOR BAMB"/>
    <property type="match status" value="1"/>
</dbReference>
<accession>A0A4D6HDM7</accession>
<evidence type="ECO:0000313" key="3">
    <source>
        <dbReference type="EMBL" id="QCC52073.1"/>
    </source>
</evidence>
<evidence type="ECO:0000256" key="1">
    <source>
        <dbReference type="SAM" id="MobiDB-lite"/>
    </source>
</evidence>
<dbReference type="GeneID" id="39848781"/>
<feature type="domain" description="Pyrrolo-quinoline quinone repeat" evidence="2">
    <location>
        <begin position="225"/>
        <end position="371"/>
    </location>
</feature>
<dbReference type="EMBL" id="CP031310">
    <property type="protein sequence ID" value="QCC52073.1"/>
    <property type="molecule type" value="Genomic_DNA"/>
</dbReference>
<feature type="compositionally biased region" description="Polar residues" evidence="1">
    <location>
        <begin position="51"/>
        <end position="66"/>
    </location>
</feature>
<evidence type="ECO:0000259" key="2">
    <source>
        <dbReference type="Pfam" id="PF13360"/>
    </source>
</evidence>
<dbReference type="Gene3D" id="2.130.10.10">
    <property type="entry name" value="YVTN repeat-like/Quinoprotein amine dehydrogenase"/>
    <property type="match status" value="1"/>
</dbReference>
<organism evidence="3 4">
    <name type="scientific">Halapricum salinum</name>
    <dbReference type="NCBI Taxonomy" id="1457250"/>
    <lineage>
        <taxon>Archaea</taxon>
        <taxon>Methanobacteriati</taxon>
        <taxon>Methanobacteriota</taxon>
        <taxon>Stenosarchaea group</taxon>
        <taxon>Halobacteria</taxon>
        <taxon>Halobacteriales</taxon>
        <taxon>Haloarculaceae</taxon>
        <taxon>Halapricum</taxon>
    </lineage>
</organism>